<reference evidence="6 7" key="1">
    <citation type="journal article" date="2015" name="Genome Announc.">
        <title>Expanding the biotechnology potential of lactobacilli through comparative genomics of 213 strains and associated genera.</title>
        <authorList>
            <person name="Sun Z."/>
            <person name="Harris H.M."/>
            <person name="McCann A."/>
            <person name="Guo C."/>
            <person name="Argimon S."/>
            <person name="Zhang W."/>
            <person name="Yang X."/>
            <person name="Jeffery I.B."/>
            <person name="Cooney J.C."/>
            <person name="Kagawa T.F."/>
            <person name="Liu W."/>
            <person name="Song Y."/>
            <person name="Salvetti E."/>
            <person name="Wrobel A."/>
            <person name="Rasinkangas P."/>
            <person name="Parkhill J."/>
            <person name="Rea M.C."/>
            <person name="O'Sullivan O."/>
            <person name="Ritari J."/>
            <person name="Douillard F.P."/>
            <person name="Paul Ross R."/>
            <person name="Yang R."/>
            <person name="Briner A.E."/>
            <person name="Felis G.E."/>
            <person name="de Vos W.M."/>
            <person name="Barrangou R."/>
            <person name="Klaenhammer T.R."/>
            <person name="Caufield P.W."/>
            <person name="Cui Y."/>
            <person name="Zhang H."/>
            <person name="O'Toole P.W."/>
        </authorList>
    </citation>
    <scope>NUCLEOTIDE SEQUENCE [LARGE SCALE GENOMIC DNA]</scope>
    <source>
        <strain evidence="6 7">DSM 17758</strain>
    </source>
</reference>
<dbReference type="AlphaFoldDB" id="A0A0R1VXM6"/>
<dbReference type="STRING" id="1423735.FC15_GL001409"/>
<keyword evidence="4" id="KW-0732">Signal</keyword>
<evidence type="ECO:0000256" key="4">
    <source>
        <dbReference type="ARBA" id="ARBA00022729"/>
    </source>
</evidence>
<dbReference type="GO" id="GO:0007155">
    <property type="term" value="P:cell adhesion"/>
    <property type="evidence" value="ECO:0007669"/>
    <property type="project" value="InterPro"/>
</dbReference>
<gene>
    <name evidence="6" type="ORF">FC15_GL001409</name>
</gene>
<comment type="subcellular location">
    <subcellularLocation>
        <location evidence="1">Cell envelope</location>
    </subcellularLocation>
</comment>
<dbReference type="GO" id="GO:0030313">
    <property type="term" value="C:cell envelope"/>
    <property type="evidence" value="ECO:0007669"/>
    <property type="project" value="UniProtKB-SubCell"/>
</dbReference>
<accession>A0A0R1VXM6</accession>
<evidence type="ECO:0000256" key="3">
    <source>
        <dbReference type="ARBA" id="ARBA00022723"/>
    </source>
</evidence>
<keyword evidence="3" id="KW-0479">Metal-binding</keyword>
<dbReference type="InterPro" id="IPR006127">
    <property type="entry name" value="ZnuA-like"/>
</dbReference>
<organism evidence="6 7">
    <name type="scientific">Lapidilactobacillus concavus DSM 17758</name>
    <dbReference type="NCBI Taxonomy" id="1423735"/>
    <lineage>
        <taxon>Bacteria</taxon>
        <taxon>Bacillati</taxon>
        <taxon>Bacillota</taxon>
        <taxon>Bacilli</taxon>
        <taxon>Lactobacillales</taxon>
        <taxon>Lactobacillaceae</taxon>
        <taxon>Lapidilactobacillus</taxon>
    </lineage>
</organism>
<dbReference type="GO" id="GO:0030001">
    <property type="term" value="P:metal ion transport"/>
    <property type="evidence" value="ECO:0007669"/>
    <property type="project" value="InterPro"/>
</dbReference>
<dbReference type="Gene3D" id="3.40.50.1980">
    <property type="entry name" value="Nitrogenase molybdenum iron protein domain"/>
    <property type="match status" value="2"/>
</dbReference>
<evidence type="ECO:0000256" key="1">
    <source>
        <dbReference type="ARBA" id="ARBA00004196"/>
    </source>
</evidence>
<dbReference type="SUPFAM" id="SSF53807">
    <property type="entry name" value="Helical backbone' metal receptor"/>
    <property type="match status" value="1"/>
</dbReference>
<dbReference type="Proteomes" id="UP000051315">
    <property type="component" value="Unassembled WGS sequence"/>
</dbReference>
<protein>
    <submittedName>
        <fullName evidence="6">Periplasmic solute binding family protein</fullName>
    </submittedName>
</protein>
<evidence type="ECO:0000313" key="6">
    <source>
        <dbReference type="EMBL" id="KRM10433.1"/>
    </source>
</evidence>
<evidence type="ECO:0000256" key="5">
    <source>
        <dbReference type="RuleBase" id="RU003512"/>
    </source>
</evidence>
<proteinExistence type="inferred from homology"/>
<sequence length="285" mass="31889">MVLAACSTQKQTTGKQLTTDQIRVVSSLDFYAEMAQQILGDQGKVVSIINSSGIDPHDYTPTTADAKTVANADVAIMNGAGYDAWLQKLVTSNDRKVSTVDIATDVRHLPEGENEHLWYDFATMIKLNQALVKRFSTLRPKERQLFEKNGRKNMRQFQQLQQQVQQLKASFSEKQVMITEPVFNDVLSALDVKVVNPDFAQDIEEGADPKPAELQTMLSQLKQRKVAFLVVNRQVESPLIDELIQTAKKAGVPIVTVTETMPPHRTYLTWMTEQLAQLTKIAKGA</sequence>
<dbReference type="PRINTS" id="PR00690">
    <property type="entry name" value="ADHESNFAMILY"/>
</dbReference>
<dbReference type="PANTHER" id="PTHR42953">
    <property type="entry name" value="HIGH-AFFINITY ZINC UPTAKE SYSTEM PROTEIN ZNUA-RELATED"/>
    <property type="match status" value="1"/>
</dbReference>
<dbReference type="PATRIC" id="fig|1423735.3.peg.1456"/>
<dbReference type="PANTHER" id="PTHR42953:SF1">
    <property type="entry name" value="METAL-BINDING PROTEIN HI_0362-RELATED"/>
    <property type="match status" value="1"/>
</dbReference>
<keyword evidence="7" id="KW-1185">Reference proteome</keyword>
<comment type="caution">
    <text evidence="6">The sequence shown here is derived from an EMBL/GenBank/DDBJ whole genome shotgun (WGS) entry which is preliminary data.</text>
</comment>
<evidence type="ECO:0000313" key="7">
    <source>
        <dbReference type="Proteomes" id="UP000051315"/>
    </source>
</evidence>
<dbReference type="InterPro" id="IPR006128">
    <property type="entry name" value="Lipoprotein_PsaA-like"/>
</dbReference>
<name>A0A0R1VXM6_9LACO</name>
<dbReference type="GO" id="GO:0046872">
    <property type="term" value="F:metal ion binding"/>
    <property type="evidence" value="ECO:0007669"/>
    <property type="project" value="UniProtKB-KW"/>
</dbReference>
<evidence type="ECO:0000256" key="2">
    <source>
        <dbReference type="ARBA" id="ARBA00022448"/>
    </source>
</evidence>
<dbReference type="InterPro" id="IPR050492">
    <property type="entry name" value="Bact_metal-bind_prot9"/>
</dbReference>
<dbReference type="EMBL" id="AZFX01000038">
    <property type="protein sequence ID" value="KRM10433.1"/>
    <property type="molecule type" value="Genomic_DNA"/>
</dbReference>
<keyword evidence="2 5" id="KW-0813">Transport</keyword>
<comment type="similarity">
    <text evidence="5">Belongs to the bacterial solute-binding protein 9 family.</text>
</comment>
<dbReference type="Pfam" id="PF01297">
    <property type="entry name" value="ZnuA"/>
    <property type="match status" value="1"/>
</dbReference>